<keyword evidence="4 8" id="KW-0812">Transmembrane</keyword>
<evidence type="ECO:0000256" key="7">
    <source>
        <dbReference type="ARBA" id="ARBA00023136"/>
    </source>
</evidence>
<evidence type="ECO:0000256" key="5">
    <source>
        <dbReference type="ARBA" id="ARBA00022847"/>
    </source>
</evidence>
<dbReference type="OrthoDB" id="9766690at2"/>
<gene>
    <name evidence="9" type="ORF">SAMN05661093_04278</name>
</gene>
<accession>A0A1W2EFF7</accession>
<dbReference type="GO" id="GO:0005886">
    <property type="term" value="C:plasma membrane"/>
    <property type="evidence" value="ECO:0007669"/>
    <property type="project" value="UniProtKB-SubCell"/>
</dbReference>
<dbReference type="Gene3D" id="1.10.3860.10">
    <property type="entry name" value="Sodium:dicarboxylate symporter"/>
    <property type="match status" value="1"/>
</dbReference>
<evidence type="ECO:0000256" key="1">
    <source>
        <dbReference type="ARBA" id="ARBA00004651"/>
    </source>
</evidence>
<feature type="transmembrane region" description="Helical" evidence="8">
    <location>
        <begin position="220"/>
        <end position="242"/>
    </location>
</feature>
<dbReference type="SUPFAM" id="SSF118215">
    <property type="entry name" value="Proton glutamate symport protein"/>
    <property type="match status" value="1"/>
</dbReference>
<keyword evidence="6 8" id="KW-1133">Transmembrane helix</keyword>
<dbReference type="GO" id="GO:0015366">
    <property type="term" value="F:malate:proton symporter activity"/>
    <property type="evidence" value="ECO:0007669"/>
    <property type="project" value="TreeGrafter"/>
</dbReference>
<dbReference type="GO" id="GO:0015141">
    <property type="term" value="F:succinate transmembrane transporter activity"/>
    <property type="evidence" value="ECO:0007669"/>
    <property type="project" value="TreeGrafter"/>
</dbReference>
<evidence type="ECO:0000256" key="4">
    <source>
        <dbReference type="ARBA" id="ARBA00022692"/>
    </source>
</evidence>
<dbReference type="AlphaFoldDB" id="A0A1W2EFF7"/>
<keyword evidence="7 8" id="KW-0472">Membrane</keyword>
<dbReference type="NCBIfam" id="NF002461">
    <property type="entry name" value="PRK01663.1"/>
    <property type="match status" value="1"/>
</dbReference>
<feature type="transmembrane region" description="Helical" evidence="8">
    <location>
        <begin position="76"/>
        <end position="98"/>
    </location>
</feature>
<dbReference type="GO" id="GO:0015138">
    <property type="term" value="F:fumarate transmembrane transporter activity"/>
    <property type="evidence" value="ECO:0007669"/>
    <property type="project" value="TreeGrafter"/>
</dbReference>
<dbReference type="PRINTS" id="PR00173">
    <property type="entry name" value="EDTRNSPORT"/>
</dbReference>
<feature type="transmembrane region" description="Helical" evidence="8">
    <location>
        <begin position="308"/>
        <end position="339"/>
    </location>
</feature>
<dbReference type="EMBL" id="FWXV01000003">
    <property type="protein sequence ID" value="SMD08046.1"/>
    <property type="molecule type" value="Genomic_DNA"/>
</dbReference>
<dbReference type="Pfam" id="PF00375">
    <property type="entry name" value="SDF"/>
    <property type="match status" value="1"/>
</dbReference>
<feature type="transmembrane region" description="Helical" evidence="8">
    <location>
        <begin position="189"/>
        <end position="214"/>
    </location>
</feature>
<evidence type="ECO:0000256" key="3">
    <source>
        <dbReference type="ARBA" id="ARBA00022475"/>
    </source>
</evidence>
<dbReference type="GO" id="GO:0070778">
    <property type="term" value="P:L-aspartate transmembrane transport"/>
    <property type="evidence" value="ECO:0007669"/>
    <property type="project" value="TreeGrafter"/>
</dbReference>
<keyword evidence="3" id="KW-1003">Cell membrane</keyword>
<feature type="transmembrane region" description="Helical" evidence="8">
    <location>
        <begin position="40"/>
        <end position="64"/>
    </location>
</feature>
<dbReference type="InterPro" id="IPR036458">
    <property type="entry name" value="Na:dicarbo_symporter_sf"/>
</dbReference>
<feature type="transmembrane region" description="Helical" evidence="8">
    <location>
        <begin position="148"/>
        <end position="168"/>
    </location>
</feature>
<reference evidence="9 10" key="1">
    <citation type="submission" date="2017-04" db="EMBL/GenBank/DDBJ databases">
        <authorList>
            <person name="Afonso C.L."/>
            <person name="Miller P.J."/>
            <person name="Scott M.A."/>
            <person name="Spackman E."/>
            <person name="Goraichik I."/>
            <person name="Dimitrov K.M."/>
            <person name="Suarez D.L."/>
            <person name="Swayne D.E."/>
        </authorList>
    </citation>
    <scope>NUCLEOTIDE SEQUENCE [LARGE SCALE GENOMIC DNA]</scope>
    <source>
        <strain evidence="9 10">DSM 43828</strain>
    </source>
</reference>
<name>A0A1W2EFF7_KIBAR</name>
<dbReference type="FunFam" id="1.10.3860.10:FF:000001">
    <property type="entry name" value="C4-dicarboxylate transport protein"/>
    <property type="match status" value="1"/>
</dbReference>
<dbReference type="RefSeq" id="WP_033392282.1">
    <property type="nucleotide sequence ID" value="NZ_FWXV01000003.1"/>
</dbReference>
<comment type="subcellular location">
    <subcellularLocation>
        <location evidence="1">Cell membrane</location>
        <topology evidence="1">Multi-pass membrane protein</topology>
    </subcellularLocation>
</comment>
<dbReference type="PROSITE" id="PS00713">
    <property type="entry name" value="NA_DICARBOXYL_SYMP_1"/>
    <property type="match status" value="1"/>
</dbReference>
<dbReference type="InterPro" id="IPR001991">
    <property type="entry name" value="Na-dicarboxylate_symporter"/>
</dbReference>
<dbReference type="InterPro" id="IPR018107">
    <property type="entry name" value="Na-dicarboxylate_symporter_CS"/>
</dbReference>
<dbReference type="PROSITE" id="PS00714">
    <property type="entry name" value="NA_DICARBOXYL_SYMP_2"/>
    <property type="match status" value="1"/>
</dbReference>
<evidence type="ECO:0000313" key="9">
    <source>
        <dbReference type="EMBL" id="SMD08046.1"/>
    </source>
</evidence>
<evidence type="ECO:0000256" key="8">
    <source>
        <dbReference type="SAM" id="Phobius"/>
    </source>
</evidence>
<organism evidence="9 10">
    <name type="scientific">Kibdelosporangium aridum</name>
    <dbReference type="NCBI Taxonomy" id="2030"/>
    <lineage>
        <taxon>Bacteria</taxon>
        <taxon>Bacillati</taxon>
        <taxon>Actinomycetota</taxon>
        <taxon>Actinomycetes</taxon>
        <taxon>Pseudonocardiales</taxon>
        <taxon>Pseudonocardiaceae</taxon>
        <taxon>Kibdelosporangium</taxon>
    </lineage>
</organism>
<dbReference type="PANTHER" id="PTHR42865">
    <property type="entry name" value="PROTON/GLUTAMATE-ASPARTATE SYMPORTER"/>
    <property type="match status" value="1"/>
</dbReference>
<proteinExistence type="predicted"/>
<feature type="transmembrane region" description="Helical" evidence="8">
    <location>
        <begin position="351"/>
        <end position="374"/>
    </location>
</feature>
<evidence type="ECO:0000256" key="6">
    <source>
        <dbReference type="ARBA" id="ARBA00022989"/>
    </source>
</evidence>
<keyword evidence="5" id="KW-0769">Symport</keyword>
<keyword evidence="2" id="KW-0813">Transport</keyword>
<sequence>MRGMHRSMFFQVLAGVVAGLAVGAIWPGFGADLKPIGDGFIKLIKMIIAPLIFCVVVTGIAKVGDLKAVGRIGLKAIIYFEVVTTAALALGLLVGNIVGPGHGMNIDPSTLDPNAVEQKTGGAHLPGTVEFLLNIIPSSVVNAFATNSLLQVLLFSVLFGVALAAFAEHSGPSLVLKMLDELTQIIFRVVGYVMKLAPLGALGAMAFIVGQYGLSSLSAFGMLIAACYGAAILFCLVLVVIAKVGADVNLWKFIRFTREEFALALATASSESVMPRMMAKLEQAGCQKAAVGLVLPTGYSFNLDGASIYLSLATVFLAQAVGVPLSLGDQIVIVLVLMLTSKGMAGVPGSAFLALSATLAAVGSIPAAAVSLLLGADRIMDSMRVFTNLLGNCVATFVVARWEGLLNRDQLDEALGKEAVKTA</sequence>
<keyword evidence="10" id="KW-1185">Reference proteome</keyword>
<evidence type="ECO:0000256" key="2">
    <source>
        <dbReference type="ARBA" id="ARBA00022448"/>
    </source>
</evidence>
<dbReference type="PANTHER" id="PTHR42865:SF1">
    <property type="entry name" value="AEROBIC C4-DICARBOXYLATE TRANSPORT PROTEIN"/>
    <property type="match status" value="1"/>
</dbReference>
<dbReference type="Proteomes" id="UP000192674">
    <property type="component" value="Unassembled WGS sequence"/>
</dbReference>
<protein>
    <submittedName>
        <fullName evidence="9">Aerobic C4-dicarboxylate transport protein</fullName>
    </submittedName>
</protein>
<evidence type="ECO:0000313" key="10">
    <source>
        <dbReference type="Proteomes" id="UP000192674"/>
    </source>
</evidence>